<dbReference type="GeneID" id="7836001"/>
<organism evidence="13 14">
    <name type="scientific">Tetrahymena thermophila (strain SB210)</name>
    <dbReference type="NCBI Taxonomy" id="312017"/>
    <lineage>
        <taxon>Eukaryota</taxon>
        <taxon>Sar</taxon>
        <taxon>Alveolata</taxon>
        <taxon>Ciliophora</taxon>
        <taxon>Intramacronucleata</taxon>
        <taxon>Oligohymenophorea</taxon>
        <taxon>Hymenostomatida</taxon>
        <taxon>Tetrahymenina</taxon>
        <taxon>Tetrahymenidae</taxon>
        <taxon>Tetrahymena</taxon>
    </lineage>
</organism>
<feature type="transmembrane region" description="Helical" evidence="12">
    <location>
        <begin position="278"/>
        <end position="296"/>
    </location>
</feature>
<evidence type="ECO:0000256" key="8">
    <source>
        <dbReference type="ARBA" id="ARBA00023136"/>
    </source>
</evidence>
<evidence type="ECO:0000256" key="6">
    <source>
        <dbReference type="ARBA" id="ARBA00022989"/>
    </source>
</evidence>
<feature type="transmembrane region" description="Helical" evidence="12">
    <location>
        <begin position="21"/>
        <end position="42"/>
    </location>
</feature>
<keyword evidence="14" id="KW-1185">Reference proteome</keyword>
<evidence type="ECO:0000256" key="5">
    <source>
        <dbReference type="ARBA" id="ARBA00022692"/>
    </source>
</evidence>
<dbReference type="GO" id="GO:0060170">
    <property type="term" value="C:ciliary membrane"/>
    <property type="evidence" value="ECO:0007669"/>
    <property type="project" value="UniProtKB-SubCell"/>
</dbReference>
<dbReference type="HOGENOM" id="CLU_870122_0_0_1"/>
<evidence type="ECO:0000256" key="1">
    <source>
        <dbReference type="ARBA" id="ARBA00004272"/>
    </source>
</evidence>
<sequence length="320" mass="37530">MAYQLYSSPFQRFYCASPISPAALVCFCTYFMVAIIPFLLVASTQNLWQTQVIGMEQVDMNFQNDNNFHISVLIKKADSTLSTYTISNLLYQNPLNNDGTLVSLQGLTHQSYDYNDDGKVDHLEINLQLITLQGTYVVDADIVIFMGMNFKKYTKIQSYGMLRFKTNNLSQSNLGSVVFIGYPVLRTNQPLPRSKYKTLQIYNENPFITGWMLIDQIYQKYYQRDFRIDAEYQTHVTQCIQPSQTYQSIVNFKILLDLNKQQEVLYKPSFLQLIRNAWVQYFGLLFPSIYFGRFFLQFIYKYKFFSTYIVDNLPKQEKLN</sequence>
<dbReference type="PROSITE" id="PS00018">
    <property type="entry name" value="EF_HAND_1"/>
    <property type="match status" value="1"/>
</dbReference>
<dbReference type="GO" id="GO:0035869">
    <property type="term" value="C:ciliary transition zone"/>
    <property type="evidence" value="ECO:0007669"/>
    <property type="project" value="TreeGrafter"/>
</dbReference>
<evidence type="ECO:0000313" key="14">
    <source>
        <dbReference type="Proteomes" id="UP000009168"/>
    </source>
</evidence>
<evidence type="ECO:0000256" key="7">
    <source>
        <dbReference type="ARBA" id="ARBA00023069"/>
    </source>
</evidence>
<dbReference type="EMBL" id="GG662556">
    <property type="protein sequence ID" value="EAS01752.2"/>
    <property type="molecule type" value="Genomic_DNA"/>
</dbReference>
<keyword evidence="6 12" id="KW-1133">Transmembrane helix</keyword>
<dbReference type="PANTHER" id="PTHR14605:SF1">
    <property type="entry name" value="TRANSMEMBRANE PROTEIN 231"/>
    <property type="match status" value="1"/>
</dbReference>
<reference evidence="14" key="1">
    <citation type="journal article" date="2006" name="PLoS Biol.">
        <title>Macronuclear genome sequence of the ciliate Tetrahymena thermophila, a model eukaryote.</title>
        <authorList>
            <person name="Eisen J.A."/>
            <person name="Coyne R.S."/>
            <person name="Wu M."/>
            <person name="Wu D."/>
            <person name="Thiagarajan M."/>
            <person name="Wortman J.R."/>
            <person name="Badger J.H."/>
            <person name="Ren Q."/>
            <person name="Amedeo P."/>
            <person name="Jones K.M."/>
            <person name="Tallon L.J."/>
            <person name="Delcher A.L."/>
            <person name="Salzberg S.L."/>
            <person name="Silva J.C."/>
            <person name="Haas B.J."/>
            <person name="Majoros W.H."/>
            <person name="Farzad M."/>
            <person name="Carlton J.M."/>
            <person name="Smith R.K. Jr."/>
            <person name="Garg J."/>
            <person name="Pearlman R.E."/>
            <person name="Karrer K.M."/>
            <person name="Sun L."/>
            <person name="Manning G."/>
            <person name="Elde N.C."/>
            <person name="Turkewitz A.P."/>
            <person name="Asai D.J."/>
            <person name="Wilkes D.E."/>
            <person name="Wang Y."/>
            <person name="Cai H."/>
            <person name="Collins K."/>
            <person name="Stewart B.A."/>
            <person name="Lee S.R."/>
            <person name="Wilamowska K."/>
            <person name="Weinberg Z."/>
            <person name="Ruzzo W.L."/>
            <person name="Wloga D."/>
            <person name="Gaertig J."/>
            <person name="Frankel J."/>
            <person name="Tsao C.-C."/>
            <person name="Gorovsky M.A."/>
            <person name="Keeling P.J."/>
            <person name="Waller R.F."/>
            <person name="Patron N.J."/>
            <person name="Cherry J.M."/>
            <person name="Stover N.A."/>
            <person name="Krieger C.J."/>
            <person name="del Toro C."/>
            <person name="Ryder H.F."/>
            <person name="Williamson S.C."/>
            <person name="Barbeau R.A."/>
            <person name="Hamilton E.P."/>
            <person name="Orias E."/>
        </authorList>
    </citation>
    <scope>NUCLEOTIDE SEQUENCE [LARGE SCALE GENOMIC DNA]</scope>
    <source>
        <strain evidence="14">SB210</strain>
    </source>
</reference>
<comment type="similarity">
    <text evidence="2">Belongs to the TMEM231 family.</text>
</comment>
<evidence type="ECO:0000256" key="10">
    <source>
        <dbReference type="ARBA" id="ARBA00023273"/>
    </source>
</evidence>
<keyword evidence="8 12" id="KW-0472">Membrane</keyword>
<keyword evidence="5 12" id="KW-0812">Transmembrane</keyword>
<dbReference type="RefSeq" id="XP_001021997.2">
    <property type="nucleotide sequence ID" value="XM_001021997.3"/>
</dbReference>
<evidence type="ECO:0000313" key="13">
    <source>
        <dbReference type="EMBL" id="EAS01752.2"/>
    </source>
</evidence>
<keyword evidence="4" id="KW-1003">Cell membrane</keyword>
<dbReference type="STRING" id="312017.I7M9H3"/>
<evidence type="ECO:0000256" key="3">
    <source>
        <dbReference type="ARBA" id="ARBA00015087"/>
    </source>
</evidence>
<evidence type="ECO:0000256" key="11">
    <source>
        <dbReference type="ARBA" id="ARBA00024803"/>
    </source>
</evidence>
<evidence type="ECO:0000256" key="12">
    <source>
        <dbReference type="SAM" id="Phobius"/>
    </source>
</evidence>
<evidence type="ECO:0000256" key="4">
    <source>
        <dbReference type="ARBA" id="ARBA00022475"/>
    </source>
</evidence>
<dbReference type="InterPro" id="IPR018247">
    <property type="entry name" value="EF_Hand_1_Ca_BS"/>
</dbReference>
<keyword evidence="10" id="KW-0966">Cell projection</keyword>
<accession>I7M9H3</accession>
<evidence type="ECO:0000256" key="2">
    <source>
        <dbReference type="ARBA" id="ARBA00009082"/>
    </source>
</evidence>
<dbReference type="GO" id="GO:0032880">
    <property type="term" value="P:regulation of protein localization"/>
    <property type="evidence" value="ECO:0007669"/>
    <property type="project" value="TreeGrafter"/>
</dbReference>
<dbReference type="Proteomes" id="UP000009168">
    <property type="component" value="Unassembled WGS sequence"/>
</dbReference>
<gene>
    <name evidence="13" type="ORF">TTHERM_00563980</name>
</gene>
<dbReference type="InterPro" id="IPR019306">
    <property type="entry name" value="TMEM231"/>
</dbReference>
<dbReference type="KEGG" id="tet:TTHERM_00563980"/>
<dbReference type="Pfam" id="PF10149">
    <property type="entry name" value="TM231"/>
    <property type="match status" value="1"/>
</dbReference>
<dbReference type="OrthoDB" id="426438at2759"/>
<comment type="function">
    <text evidence="11">Transmembrane component of the tectonic-like complex, a complex localized at the transition zone of primary cilia and acting as a barrier that prevents diffusion of transmembrane proteins between the cilia and plasma membranes. Required for ciliogenesis and sonic hedgehog/SHH signaling.</text>
</comment>
<proteinExistence type="inferred from homology"/>
<evidence type="ECO:0000256" key="9">
    <source>
        <dbReference type="ARBA" id="ARBA00023180"/>
    </source>
</evidence>
<protein>
    <recommendedName>
        <fullName evidence="3">Transmembrane protein 231</fullName>
    </recommendedName>
</protein>
<dbReference type="AlphaFoldDB" id="I7M9H3"/>
<dbReference type="InParanoid" id="I7M9H3"/>
<keyword evidence="7" id="KW-0969">Cilium</keyword>
<keyword evidence="9" id="KW-0325">Glycoprotein</keyword>
<name>I7M9H3_TETTS</name>
<dbReference type="PANTHER" id="PTHR14605">
    <property type="entry name" value="CHST5 PROTEIN"/>
    <property type="match status" value="1"/>
</dbReference>
<comment type="subcellular location">
    <subcellularLocation>
        <location evidence="1">Cell projection</location>
        <location evidence="1">Cilium membrane</location>
        <topology evidence="1">Multi-pass membrane protein</topology>
    </subcellularLocation>
</comment>
<dbReference type="GO" id="GO:0060271">
    <property type="term" value="P:cilium assembly"/>
    <property type="evidence" value="ECO:0007669"/>
    <property type="project" value="TreeGrafter"/>
</dbReference>